<dbReference type="AlphaFoldDB" id="V6JYH5"/>
<dbReference type="HOGENOM" id="CLU_2496662_0_0_11"/>
<dbReference type="STRING" id="1352936.M878_29580"/>
<name>V6JYH5_STRRC</name>
<evidence type="ECO:0000313" key="3">
    <source>
        <dbReference type="Proteomes" id="UP000017984"/>
    </source>
</evidence>
<evidence type="ECO:0000313" key="2">
    <source>
        <dbReference type="EMBL" id="EST25050.1"/>
    </source>
</evidence>
<protein>
    <submittedName>
        <fullName evidence="2">Uncharacterized protein</fullName>
    </submittedName>
</protein>
<proteinExistence type="predicted"/>
<feature type="compositionally biased region" description="Basic residues" evidence="1">
    <location>
        <begin position="71"/>
        <end position="86"/>
    </location>
</feature>
<feature type="region of interest" description="Disordered" evidence="1">
    <location>
        <begin position="48"/>
        <end position="86"/>
    </location>
</feature>
<dbReference type="EMBL" id="AWQX01000254">
    <property type="protein sequence ID" value="EST25050.1"/>
    <property type="molecule type" value="Genomic_DNA"/>
</dbReference>
<reference evidence="2 3" key="1">
    <citation type="journal article" date="2014" name="Genome Announc.">
        <title>Draft Genome Sequence of Streptomyces roseochromogenes subsp. oscitans DS 12.976, Producer of the Aminocoumarin Antibiotic Clorobiocin.</title>
        <authorList>
            <person name="Ruckert C."/>
            <person name="Kalinowski J."/>
            <person name="Heide L."/>
            <person name="Apel A.K."/>
        </authorList>
    </citation>
    <scope>NUCLEOTIDE SEQUENCE [LARGE SCALE GENOMIC DNA]</scope>
    <source>
        <strain evidence="2 3">DS 12.976</strain>
    </source>
</reference>
<dbReference type="Proteomes" id="UP000017984">
    <property type="component" value="Chromosome"/>
</dbReference>
<evidence type="ECO:0000256" key="1">
    <source>
        <dbReference type="SAM" id="MobiDB-lite"/>
    </source>
</evidence>
<gene>
    <name evidence="2" type="ORF">M878_29580</name>
</gene>
<sequence>MDGPGLRALAAGGQSVPVCATSSAEQVEWIVRDSGARFVIAETVAAGTAGHAEPPRTWRPDGEALPTLVRRGGRRRGAHRRPARHR</sequence>
<feature type="compositionally biased region" description="Basic and acidic residues" evidence="1">
    <location>
        <begin position="53"/>
        <end position="62"/>
    </location>
</feature>
<organism evidence="2 3">
    <name type="scientific">Streptomyces roseochromogenus subsp. oscitans DS 12.976</name>
    <dbReference type="NCBI Taxonomy" id="1352936"/>
    <lineage>
        <taxon>Bacteria</taxon>
        <taxon>Bacillati</taxon>
        <taxon>Actinomycetota</taxon>
        <taxon>Actinomycetes</taxon>
        <taxon>Kitasatosporales</taxon>
        <taxon>Streptomycetaceae</taxon>
        <taxon>Streptomyces</taxon>
    </lineage>
</organism>
<comment type="caution">
    <text evidence="2">The sequence shown here is derived from an EMBL/GenBank/DDBJ whole genome shotgun (WGS) entry which is preliminary data.</text>
</comment>
<dbReference type="PATRIC" id="fig|1352936.5.peg.6170"/>
<accession>V6JYH5</accession>
<keyword evidence="3" id="KW-1185">Reference proteome</keyword>